<evidence type="ECO:0000313" key="3">
    <source>
        <dbReference type="Proteomes" id="UP000823850"/>
    </source>
</evidence>
<dbReference type="AlphaFoldDB" id="A0A9D2R6V7"/>
<sequence>MGKTYKGCFAAVFIFLDFLVLLLSYRITQAPGLYYIFTGIILLSTIFYIIYKLYPHFRNFLDDHVDIPFLYALTVLLCSLAFLRTGVLDLLALRNPHHVILSSAEFTMERHNIFHILDYSVYTLEGMDEEEEKLTLNIPRDFYNTYSYAVPAESLDKTSETQTYAYPETTLFEAAYLPGSRKVLSLSAQEIPEAEDSRGVSSLLQEETGLGSLQVKITSVIDYTTMEGTITDLKDYTGEELKKGDSVTIRGTMNLLYPYNIQGFYEIKEGDEVDFTLNSVSTENGILLETEYLNLITAP</sequence>
<feature type="transmembrane region" description="Helical" evidence="1">
    <location>
        <begin position="71"/>
        <end position="93"/>
    </location>
</feature>
<protein>
    <submittedName>
        <fullName evidence="2">Uncharacterized protein</fullName>
    </submittedName>
</protein>
<comment type="caution">
    <text evidence="2">The sequence shown here is derived from an EMBL/GenBank/DDBJ whole genome shotgun (WGS) entry which is preliminary data.</text>
</comment>
<feature type="transmembrane region" description="Helical" evidence="1">
    <location>
        <begin position="7"/>
        <end position="27"/>
    </location>
</feature>
<reference evidence="2" key="1">
    <citation type="journal article" date="2021" name="PeerJ">
        <title>Extensive microbial diversity within the chicken gut microbiome revealed by metagenomics and culture.</title>
        <authorList>
            <person name="Gilroy R."/>
            <person name="Ravi A."/>
            <person name="Getino M."/>
            <person name="Pursley I."/>
            <person name="Horton D.L."/>
            <person name="Alikhan N.F."/>
            <person name="Baker D."/>
            <person name="Gharbi K."/>
            <person name="Hall N."/>
            <person name="Watson M."/>
            <person name="Adriaenssens E.M."/>
            <person name="Foster-Nyarko E."/>
            <person name="Jarju S."/>
            <person name="Secka A."/>
            <person name="Antonio M."/>
            <person name="Oren A."/>
            <person name="Chaudhuri R.R."/>
            <person name="La Ragione R."/>
            <person name="Hildebrand F."/>
            <person name="Pallen M.J."/>
        </authorList>
    </citation>
    <scope>NUCLEOTIDE SEQUENCE</scope>
    <source>
        <strain evidence="2">ChiW19-6364</strain>
    </source>
</reference>
<organism evidence="2 3">
    <name type="scientific">Candidatus Blautia stercoripullorum</name>
    <dbReference type="NCBI Taxonomy" id="2838502"/>
    <lineage>
        <taxon>Bacteria</taxon>
        <taxon>Bacillati</taxon>
        <taxon>Bacillota</taxon>
        <taxon>Clostridia</taxon>
        <taxon>Lachnospirales</taxon>
        <taxon>Lachnospiraceae</taxon>
        <taxon>Blautia</taxon>
    </lineage>
</organism>
<name>A0A9D2R6V7_9FIRM</name>
<dbReference type="Proteomes" id="UP000823850">
    <property type="component" value="Unassembled WGS sequence"/>
</dbReference>
<proteinExistence type="predicted"/>
<evidence type="ECO:0000256" key="1">
    <source>
        <dbReference type="SAM" id="Phobius"/>
    </source>
</evidence>
<gene>
    <name evidence="2" type="ORF">H9913_05760</name>
</gene>
<keyword evidence="1" id="KW-0472">Membrane</keyword>
<evidence type="ECO:0000313" key="2">
    <source>
        <dbReference type="EMBL" id="HJD39515.1"/>
    </source>
</evidence>
<keyword evidence="1" id="KW-1133">Transmembrane helix</keyword>
<reference evidence="2" key="2">
    <citation type="submission" date="2021-04" db="EMBL/GenBank/DDBJ databases">
        <authorList>
            <person name="Gilroy R."/>
        </authorList>
    </citation>
    <scope>NUCLEOTIDE SEQUENCE</scope>
    <source>
        <strain evidence="2">ChiW19-6364</strain>
    </source>
</reference>
<feature type="transmembrane region" description="Helical" evidence="1">
    <location>
        <begin position="33"/>
        <end position="51"/>
    </location>
</feature>
<dbReference type="EMBL" id="DWUX01000107">
    <property type="protein sequence ID" value="HJD39515.1"/>
    <property type="molecule type" value="Genomic_DNA"/>
</dbReference>
<keyword evidence="1" id="KW-0812">Transmembrane</keyword>
<accession>A0A9D2R6V7</accession>